<evidence type="ECO:0000256" key="2">
    <source>
        <dbReference type="ARBA" id="ARBA00022448"/>
    </source>
</evidence>
<evidence type="ECO:0000256" key="4">
    <source>
        <dbReference type="ARBA" id="ARBA00022692"/>
    </source>
</evidence>
<feature type="transmembrane region" description="Helical" evidence="7">
    <location>
        <begin position="107"/>
        <end position="126"/>
    </location>
</feature>
<comment type="caution">
    <text evidence="8">The sequence shown here is derived from an EMBL/GenBank/DDBJ whole genome shotgun (WGS) entry which is preliminary data.</text>
</comment>
<keyword evidence="3" id="KW-1003">Cell membrane</keyword>
<reference evidence="8 9" key="1">
    <citation type="submission" date="2019-06" db="EMBL/GenBank/DDBJ databases">
        <title>A novel bacterium of genus Amaricoccus, isolated from marine sediment.</title>
        <authorList>
            <person name="Huang H."/>
            <person name="Mo K."/>
            <person name="Hu Y."/>
        </authorList>
    </citation>
    <scope>NUCLEOTIDE SEQUENCE [LARGE SCALE GENOMIC DNA]</scope>
    <source>
        <strain evidence="8 9">HB172011</strain>
    </source>
</reference>
<feature type="transmembrane region" description="Helical" evidence="7">
    <location>
        <begin position="20"/>
        <end position="45"/>
    </location>
</feature>
<evidence type="ECO:0000256" key="3">
    <source>
        <dbReference type="ARBA" id="ARBA00022475"/>
    </source>
</evidence>
<dbReference type="Gene3D" id="1.20.1250.20">
    <property type="entry name" value="MFS general substrate transporter like domains"/>
    <property type="match status" value="1"/>
</dbReference>
<dbReference type="PANTHER" id="PTHR23513:SF9">
    <property type="entry name" value="ENTEROBACTIN EXPORTER ENTS"/>
    <property type="match status" value="1"/>
</dbReference>
<evidence type="ECO:0000256" key="7">
    <source>
        <dbReference type="SAM" id="Phobius"/>
    </source>
</evidence>
<evidence type="ECO:0000256" key="1">
    <source>
        <dbReference type="ARBA" id="ARBA00004651"/>
    </source>
</evidence>
<dbReference type="RefSeq" id="WP_140453803.1">
    <property type="nucleotide sequence ID" value="NZ_VFRP01000007.1"/>
</dbReference>
<keyword evidence="2" id="KW-0813">Transport</keyword>
<dbReference type="OrthoDB" id="9809918at2"/>
<feature type="transmembrane region" description="Helical" evidence="7">
    <location>
        <begin position="291"/>
        <end position="312"/>
    </location>
</feature>
<evidence type="ECO:0000256" key="6">
    <source>
        <dbReference type="ARBA" id="ARBA00023136"/>
    </source>
</evidence>
<feature type="transmembrane region" description="Helical" evidence="7">
    <location>
        <begin position="224"/>
        <end position="249"/>
    </location>
</feature>
<gene>
    <name evidence="8" type="ORF">FJM51_08995</name>
</gene>
<dbReference type="PANTHER" id="PTHR23513">
    <property type="entry name" value="INTEGRAL MEMBRANE EFFLUX PROTEIN-RELATED"/>
    <property type="match status" value="1"/>
</dbReference>
<dbReference type="Proteomes" id="UP000319255">
    <property type="component" value="Unassembled WGS sequence"/>
</dbReference>
<dbReference type="SUPFAM" id="SSF103473">
    <property type="entry name" value="MFS general substrate transporter"/>
    <property type="match status" value="1"/>
</dbReference>
<dbReference type="InterPro" id="IPR036259">
    <property type="entry name" value="MFS_trans_sf"/>
</dbReference>
<comment type="subcellular location">
    <subcellularLocation>
        <location evidence="1">Cell membrane</location>
        <topology evidence="1">Multi-pass membrane protein</topology>
    </subcellularLocation>
</comment>
<evidence type="ECO:0000256" key="5">
    <source>
        <dbReference type="ARBA" id="ARBA00022989"/>
    </source>
</evidence>
<dbReference type="GO" id="GO:0022857">
    <property type="term" value="F:transmembrane transporter activity"/>
    <property type="evidence" value="ECO:0007669"/>
    <property type="project" value="InterPro"/>
</dbReference>
<dbReference type="GO" id="GO:0005886">
    <property type="term" value="C:plasma membrane"/>
    <property type="evidence" value="ECO:0007669"/>
    <property type="project" value="UniProtKB-SubCell"/>
</dbReference>
<keyword evidence="4 7" id="KW-0812">Transmembrane</keyword>
<keyword evidence="9" id="KW-1185">Reference proteome</keyword>
<keyword evidence="6 7" id="KW-0472">Membrane</keyword>
<feature type="transmembrane region" description="Helical" evidence="7">
    <location>
        <begin position="261"/>
        <end position="279"/>
    </location>
</feature>
<dbReference type="InterPro" id="IPR011701">
    <property type="entry name" value="MFS"/>
</dbReference>
<feature type="transmembrane region" description="Helical" evidence="7">
    <location>
        <begin position="178"/>
        <end position="198"/>
    </location>
</feature>
<accession>A0A501WVG9</accession>
<dbReference type="CDD" id="cd06173">
    <property type="entry name" value="MFS_MefA_like"/>
    <property type="match status" value="1"/>
</dbReference>
<dbReference type="AlphaFoldDB" id="A0A501WVG9"/>
<organism evidence="8 9">
    <name type="scientific">Amaricoccus solimangrovi</name>
    <dbReference type="NCBI Taxonomy" id="2589815"/>
    <lineage>
        <taxon>Bacteria</taxon>
        <taxon>Pseudomonadati</taxon>
        <taxon>Pseudomonadota</taxon>
        <taxon>Alphaproteobacteria</taxon>
        <taxon>Rhodobacterales</taxon>
        <taxon>Paracoccaceae</taxon>
        <taxon>Amaricoccus</taxon>
    </lineage>
</organism>
<feature type="transmembrane region" description="Helical" evidence="7">
    <location>
        <begin position="51"/>
        <end position="72"/>
    </location>
</feature>
<feature type="transmembrane region" description="Helical" evidence="7">
    <location>
        <begin position="371"/>
        <end position="395"/>
    </location>
</feature>
<proteinExistence type="predicted"/>
<protein>
    <submittedName>
        <fullName evidence="8">MFS transporter</fullName>
    </submittedName>
</protein>
<name>A0A501WVG9_9RHOB</name>
<dbReference type="Pfam" id="PF07690">
    <property type="entry name" value="MFS_1"/>
    <property type="match status" value="1"/>
</dbReference>
<evidence type="ECO:0000313" key="8">
    <source>
        <dbReference type="EMBL" id="TPE51367.1"/>
    </source>
</evidence>
<keyword evidence="5 7" id="KW-1133">Transmembrane helix</keyword>
<evidence type="ECO:0000313" key="9">
    <source>
        <dbReference type="Proteomes" id="UP000319255"/>
    </source>
</evidence>
<dbReference type="EMBL" id="VFRP01000007">
    <property type="protein sequence ID" value="TPE51367.1"/>
    <property type="molecule type" value="Genomic_DNA"/>
</dbReference>
<sequence>MSTADRAAPPAPLLSHRPFLLFILGRGFSRFAAQMAVVAMGWQVYALTDSAFMLGMVGLAQFTPMALLTFLAGHAADRYDRQRVVQICQVAQGLAAALLAWGSWEGWLTAGTIFAAVMLFGAAAAFESPASAALLPGVAPRGALQRATAISTASFQMAVIGGPALSGLLYAAGPAVPYTVMAVFWVLGGMLNGAIVPAREPGGREPPRLADLFAGIGFVRGDPAILGTISLDLFAVLLGGATALMPIFARDILHVGPLGLGVLRACPAVGALAMTFVLARRSLRDKVGLRMFQAVIVFGLATIVFGLSRHVWLSGLALLVMGAADTISVVIRTSLVQLRTPDAMRGRVGAVNFLFINASNQLGEFESGVTAALFGAVPAVLIGGAGTVLVAALWMRLFPTLRDLRRLE</sequence>